<dbReference type="AlphaFoldDB" id="A0A2W1JM96"/>
<evidence type="ECO:0008006" key="3">
    <source>
        <dbReference type="Google" id="ProtNLM"/>
    </source>
</evidence>
<gene>
    <name evidence="1" type="ORF">C1752_13127</name>
</gene>
<name>A0A2W1JM96_9CYAN</name>
<dbReference type="EMBL" id="PQWO01000039">
    <property type="protein sequence ID" value="PZD70401.1"/>
    <property type="molecule type" value="Genomic_DNA"/>
</dbReference>
<dbReference type="Proteomes" id="UP000248857">
    <property type="component" value="Unassembled WGS sequence"/>
</dbReference>
<accession>A0A2W1JM96</accession>
<sequence>MPKKKAVAKNEQGYYVNLWSGQKGGTGKSWGSRLDCQRHIDREQDFFLLDVDEGNSSTAQFYGDYLFHQAAKLTEVVERSSLANALLDAPRTKPTVVNCRAGSNEALLTWLSTKPVTKMAQKFGIKMRYIFVSDLDNDSLKLFRPTVEAFSPHMPLIFVANLGRNTMGTEFFDSDDFQKLLKQYKVPIIKVQQFDLELKRKMEGHNPDKRLLTWGEALNHESFGILGQAEVQAYLDDFYEQLDGAERLADLDFSPGSSR</sequence>
<proteinExistence type="predicted"/>
<evidence type="ECO:0000313" key="2">
    <source>
        <dbReference type="Proteomes" id="UP000248857"/>
    </source>
</evidence>
<reference evidence="1 2" key="1">
    <citation type="journal article" date="2018" name="Sci. Rep.">
        <title>A novel species of the marine cyanobacterium Acaryochloris with a unique pigment content and lifestyle.</title>
        <authorList>
            <person name="Partensky F."/>
            <person name="Six C."/>
            <person name="Ratin M."/>
            <person name="Garczarek L."/>
            <person name="Vaulot D."/>
            <person name="Probert I."/>
            <person name="Calteau A."/>
            <person name="Gourvil P."/>
            <person name="Marie D."/>
            <person name="Grebert T."/>
            <person name="Bouchier C."/>
            <person name="Le Panse S."/>
            <person name="Gachenot M."/>
            <person name="Rodriguez F."/>
            <person name="Garrido J.L."/>
        </authorList>
    </citation>
    <scope>NUCLEOTIDE SEQUENCE [LARGE SCALE GENOMIC DNA]</scope>
    <source>
        <strain evidence="1 2">RCC1774</strain>
    </source>
</reference>
<organism evidence="1 2">
    <name type="scientific">Acaryochloris thomasi RCC1774</name>
    <dbReference type="NCBI Taxonomy" id="1764569"/>
    <lineage>
        <taxon>Bacteria</taxon>
        <taxon>Bacillati</taxon>
        <taxon>Cyanobacteriota</taxon>
        <taxon>Cyanophyceae</taxon>
        <taxon>Acaryochloridales</taxon>
        <taxon>Acaryochloridaceae</taxon>
        <taxon>Acaryochloris</taxon>
        <taxon>Acaryochloris thomasi</taxon>
    </lineage>
</organism>
<protein>
    <recommendedName>
        <fullName evidence="3">CobQ/CobB/MinD/ParA nucleotide binding domain-containing protein</fullName>
    </recommendedName>
</protein>
<dbReference type="OrthoDB" id="200044at2"/>
<comment type="caution">
    <text evidence="1">The sequence shown here is derived from an EMBL/GenBank/DDBJ whole genome shotgun (WGS) entry which is preliminary data.</text>
</comment>
<keyword evidence="2" id="KW-1185">Reference proteome</keyword>
<evidence type="ECO:0000313" key="1">
    <source>
        <dbReference type="EMBL" id="PZD70401.1"/>
    </source>
</evidence>
<dbReference type="RefSeq" id="WP_110989056.1">
    <property type="nucleotide sequence ID" value="NZ_CAWNWM010000039.1"/>
</dbReference>